<accession>A0ABT2YAM9</accession>
<dbReference type="Gene3D" id="2.60.120.260">
    <property type="entry name" value="Galactose-binding domain-like"/>
    <property type="match status" value="1"/>
</dbReference>
<gene>
    <name evidence="4" type="ORF">LNV07_00685</name>
</gene>
<evidence type="ECO:0000259" key="2">
    <source>
        <dbReference type="Pfam" id="PF04862"/>
    </source>
</evidence>
<dbReference type="Pfam" id="PF04862">
    <property type="entry name" value="DUF642"/>
    <property type="match status" value="1"/>
</dbReference>
<dbReference type="NCBIfam" id="TIGR02595">
    <property type="entry name" value="PEP_CTERM"/>
    <property type="match status" value="1"/>
</dbReference>
<dbReference type="RefSeq" id="WP_263569255.1">
    <property type="nucleotide sequence ID" value="NZ_JAJIRN010000001.1"/>
</dbReference>
<feature type="domain" description="DUF642" evidence="2">
    <location>
        <begin position="26"/>
        <end position="179"/>
    </location>
</feature>
<dbReference type="Pfam" id="PF07589">
    <property type="entry name" value="PEP-CTERM"/>
    <property type="match status" value="1"/>
</dbReference>
<name>A0ABT2YAM9_9BURK</name>
<dbReference type="Proteomes" id="UP001209701">
    <property type="component" value="Unassembled WGS sequence"/>
</dbReference>
<feature type="domain" description="Ice-binding protein C-terminal" evidence="3">
    <location>
        <begin position="183"/>
        <end position="206"/>
    </location>
</feature>
<organism evidence="4 5">
    <name type="scientific">Roseateles oligotrophus</name>
    <dbReference type="NCBI Taxonomy" id="1769250"/>
    <lineage>
        <taxon>Bacteria</taxon>
        <taxon>Pseudomonadati</taxon>
        <taxon>Pseudomonadota</taxon>
        <taxon>Betaproteobacteria</taxon>
        <taxon>Burkholderiales</taxon>
        <taxon>Sphaerotilaceae</taxon>
        <taxon>Roseateles</taxon>
    </lineage>
</organism>
<evidence type="ECO:0000256" key="1">
    <source>
        <dbReference type="SAM" id="SignalP"/>
    </source>
</evidence>
<comment type="caution">
    <text evidence="4">The sequence shown here is derived from an EMBL/GenBank/DDBJ whole genome shotgun (WGS) entry which is preliminary data.</text>
</comment>
<dbReference type="EMBL" id="JAJIRN010000001">
    <property type="protein sequence ID" value="MCV2366617.1"/>
    <property type="molecule type" value="Genomic_DNA"/>
</dbReference>
<evidence type="ECO:0000313" key="5">
    <source>
        <dbReference type="Proteomes" id="UP001209701"/>
    </source>
</evidence>
<reference evidence="4 5" key="1">
    <citation type="submission" date="2021-11" db="EMBL/GenBank/DDBJ databases">
        <authorList>
            <person name="Liang Q."/>
            <person name="Mou H."/>
            <person name="Liu Z."/>
        </authorList>
    </citation>
    <scope>NUCLEOTIDE SEQUENCE [LARGE SCALE GENOMIC DNA]</scope>
    <source>
        <strain evidence="4 5">CHU3</strain>
    </source>
</reference>
<feature type="signal peptide" evidence="1">
    <location>
        <begin position="1"/>
        <end position="23"/>
    </location>
</feature>
<sequence>MKKLLIIALAAAPLLASASPALGPNLVTNGGFEIVKAATATQAATSQKNHSYSVYSSIYGWKASHGIELRNDFVGTGHKSPTFAELDVNVNSAISQVITTDIGQWYQLSFDYANRAGATNGLGWSFGETAGAAIIAAPKLDKAGWTTFTTQVRATSNHMTLSLAALGKSDGVGSSLDNVQLNAVPEPTSLALMGLGLAAMGLVSRRKKQKRG</sequence>
<evidence type="ECO:0000259" key="3">
    <source>
        <dbReference type="Pfam" id="PF07589"/>
    </source>
</evidence>
<keyword evidence="1" id="KW-0732">Signal</keyword>
<keyword evidence="5" id="KW-1185">Reference proteome</keyword>
<protein>
    <submittedName>
        <fullName evidence="4">DUF642 domain-containing protein</fullName>
    </submittedName>
</protein>
<evidence type="ECO:0000313" key="4">
    <source>
        <dbReference type="EMBL" id="MCV2366617.1"/>
    </source>
</evidence>
<dbReference type="InterPro" id="IPR013424">
    <property type="entry name" value="Ice-binding_C"/>
</dbReference>
<feature type="chain" id="PRO_5045603479" evidence="1">
    <location>
        <begin position="24"/>
        <end position="212"/>
    </location>
</feature>
<dbReference type="InterPro" id="IPR006946">
    <property type="entry name" value="DGR2-like_dom"/>
</dbReference>
<proteinExistence type="predicted"/>